<evidence type="ECO:0000313" key="2">
    <source>
        <dbReference type="Proteomes" id="UP000325579"/>
    </source>
</evidence>
<dbReference type="RefSeq" id="XP_031945218.1">
    <property type="nucleotide sequence ID" value="XM_032086378.1"/>
</dbReference>
<organism evidence="1 2">
    <name type="scientific">Aspergillus pseudonomiae</name>
    <dbReference type="NCBI Taxonomy" id="1506151"/>
    <lineage>
        <taxon>Eukaryota</taxon>
        <taxon>Fungi</taxon>
        <taxon>Dikarya</taxon>
        <taxon>Ascomycota</taxon>
        <taxon>Pezizomycotina</taxon>
        <taxon>Eurotiomycetes</taxon>
        <taxon>Eurotiomycetidae</taxon>
        <taxon>Eurotiales</taxon>
        <taxon>Aspergillaceae</taxon>
        <taxon>Aspergillus</taxon>
        <taxon>Aspergillus subgen. Circumdati</taxon>
    </lineage>
</organism>
<sequence length="136" mass="15395">MEQASNNPVSISTPASVAMFPRLDDDDDFPTIYDAWRPYISPCKETDELFSKHSAVIKAIMGRLDTAGFISVGSYRVSDNESRQNSRPTVMIAVERERQRNWSPVVEQVKRILVEFELPTVHVLIYKEPTEGSCST</sequence>
<dbReference type="OrthoDB" id="5424209at2759"/>
<protein>
    <submittedName>
        <fullName evidence="1">Uncharacterized protein</fullName>
    </submittedName>
</protein>
<reference evidence="1 2" key="1">
    <citation type="submission" date="2019-04" db="EMBL/GenBank/DDBJ databases">
        <authorList>
            <consortium name="DOE Joint Genome Institute"/>
            <person name="Mondo S."/>
            <person name="Kjaerbolling I."/>
            <person name="Vesth T."/>
            <person name="Frisvad J.C."/>
            <person name="Nybo J.L."/>
            <person name="Theobald S."/>
            <person name="Kildgaard S."/>
            <person name="Isbrandt T."/>
            <person name="Kuo A."/>
            <person name="Sato A."/>
            <person name="Lyhne E.K."/>
            <person name="Kogle M.E."/>
            <person name="Wiebenga A."/>
            <person name="Kun R.S."/>
            <person name="Lubbers R.J."/>
            <person name="Makela M.R."/>
            <person name="Barry K."/>
            <person name="Chovatia M."/>
            <person name="Clum A."/>
            <person name="Daum C."/>
            <person name="Haridas S."/>
            <person name="He G."/>
            <person name="LaButti K."/>
            <person name="Lipzen A."/>
            <person name="Riley R."/>
            <person name="Salamov A."/>
            <person name="Simmons B.A."/>
            <person name="Magnuson J.K."/>
            <person name="Henrissat B."/>
            <person name="Mortensen U.H."/>
            <person name="Larsen T.O."/>
            <person name="Devries R.P."/>
            <person name="Grigoriev I.V."/>
            <person name="Machida M."/>
            <person name="Baker S.E."/>
            <person name="Andersen M.R."/>
            <person name="Cantor M.N."/>
            <person name="Hua S.X."/>
        </authorList>
    </citation>
    <scope>NUCLEOTIDE SEQUENCE [LARGE SCALE GENOMIC DNA]</scope>
    <source>
        <strain evidence="1 2">CBS 119388</strain>
    </source>
</reference>
<evidence type="ECO:0000313" key="1">
    <source>
        <dbReference type="EMBL" id="KAE8407899.1"/>
    </source>
</evidence>
<dbReference type="EMBL" id="ML736746">
    <property type="protein sequence ID" value="KAE8407899.1"/>
    <property type="molecule type" value="Genomic_DNA"/>
</dbReference>
<gene>
    <name evidence="1" type="ORF">BDV37DRAFT_279680</name>
</gene>
<keyword evidence="2" id="KW-1185">Reference proteome</keyword>
<name>A0A5N7DPF5_9EURO</name>
<proteinExistence type="predicted"/>
<dbReference type="AlphaFoldDB" id="A0A5N7DPF5"/>
<accession>A0A5N7DPF5</accession>
<dbReference type="GeneID" id="43671069"/>
<dbReference type="Proteomes" id="UP000325579">
    <property type="component" value="Unassembled WGS sequence"/>
</dbReference>